<proteinExistence type="predicted"/>
<evidence type="ECO:0000313" key="2">
    <source>
        <dbReference type="EMBL" id="KKL62634.1"/>
    </source>
</evidence>
<dbReference type="AlphaFoldDB" id="A0A0F9DLR4"/>
<gene>
    <name evidence="2" type="ORF">LCGC14_2183230</name>
</gene>
<protein>
    <submittedName>
        <fullName evidence="2">Uncharacterized protein</fullName>
    </submittedName>
</protein>
<feature type="region of interest" description="Disordered" evidence="1">
    <location>
        <begin position="269"/>
        <end position="288"/>
    </location>
</feature>
<feature type="compositionally biased region" description="Basic and acidic residues" evidence="1">
    <location>
        <begin position="8"/>
        <end position="20"/>
    </location>
</feature>
<feature type="region of interest" description="Disordered" evidence="1">
    <location>
        <begin position="1"/>
        <end position="21"/>
    </location>
</feature>
<organism evidence="2">
    <name type="scientific">marine sediment metagenome</name>
    <dbReference type="NCBI Taxonomy" id="412755"/>
    <lineage>
        <taxon>unclassified sequences</taxon>
        <taxon>metagenomes</taxon>
        <taxon>ecological metagenomes</taxon>
    </lineage>
</organism>
<evidence type="ECO:0000256" key="1">
    <source>
        <dbReference type="SAM" id="MobiDB-lite"/>
    </source>
</evidence>
<dbReference type="EMBL" id="LAZR01028430">
    <property type="protein sequence ID" value="KKL62634.1"/>
    <property type="molecule type" value="Genomic_DNA"/>
</dbReference>
<reference evidence="2" key="1">
    <citation type="journal article" date="2015" name="Nature">
        <title>Complex archaea that bridge the gap between prokaryotes and eukaryotes.</title>
        <authorList>
            <person name="Spang A."/>
            <person name="Saw J.H."/>
            <person name="Jorgensen S.L."/>
            <person name="Zaremba-Niedzwiedzka K."/>
            <person name="Martijn J."/>
            <person name="Lind A.E."/>
            <person name="van Eijk R."/>
            <person name="Schleper C."/>
            <person name="Guy L."/>
            <person name="Ettema T.J."/>
        </authorList>
    </citation>
    <scope>NUCLEOTIDE SEQUENCE</scope>
</reference>
<name>A0A0F9DLR4_9ZZZZ</name>
<accession>A0A0F9DLR4</accession>
<sequence length="288" mass="33337">MPKKKTITKKDKKESSKEDITGFPGGFEVNLDKKTKSGDKLRDVLSKHVGETLDQELKNQEDLIDKLPYWHDQYRGKREPKSFPWQNCANVAIPLTRSNTDAIFVRIIDALFNKVKLWIAKAQKKEFVGFDRELEEQLNWFQKNILQLKKKLFSPLLECIKTGTGLVMIVNEEKHDERMAYATPEELKDPNVKKYSAKGTPSKLVKRIDKTYTGPNIYPIPRSDWVISSDATSIDEAYMCGYRVRLRKPQIDSKVRQDLYDKKEVKKLTAPDKVDEATERRAEAQGKE</sequence>
<comment type="caution">
    <text evidence="2">The sequence shown here is derived from an EMBL/GenBank/DDBJ whole genome shotgun (WGS) entry which is preliminary data.</text>
</comment>
<feature type="non-terminal residue" evidence="2">
    <location>
        <position position="288"/>
    </location>
</feature>